<keyword evidence="8" id="KW-0576">Peroxisome</keyword>
<evidence type="ECO:0000256" key="9">
    <source>
        <dbReference type="ARBA" id="ARBA00039003"/>
    </source>
</evidence>
<comment type="subunit">
    <text evidence="4">Homodimer.</text>
</comment>
<evidence type="ECO:0000256" key="10">
    <source>
        <dbReference type="ARBA" id="ARBA00039639"/>
    </source>
</evidence>
<evidence type="ECO:0000313" key="14">
    <source>
        <dbReference type="EMBL" id="KAK6639896.1"/>
    </source>
</evidence>
<dbReference type="Pfam" id="PF02913">
    <property type="entry name" value="FAD-oxidase_C"/>
    <property type="match status" value="1"/>
</dbReference>
<dbReference type="EC" id="1.1.99.39" evidence="9"/>
<dbReference type="GO" id="GO:0005777">
    <property type="term" value="C:peroxisome"/>
    <property type="evidence" value="ECO:0007669"/>
    <property type="project" value="UniProtKB-SubCell"/>
</dbReference>
<dbReference type="Gene3D" id="3.30.70.2190">
    <property type="match status" value="1"/>
</dbReference>
<dbReference type="FunFam" id="3.30.70.2740:FF:000002">
    <property type="entry name" value="D-2-hydroxyglutarate dehydrogenase mitochondrial"/>
    <property type="match status" value="1"/>
</dbReference>
<dbReference type="InterPro" id="IPR016167">
    <property type="entry name" value="FAD-bd_PCMH_sub1"/>
</dbReference>
<comment type="cofactor">
    <cofactor evidence="1">
        <name>FAD</name>
        <dbReference type="ChEBI" id="CHEBI:57692"/>
    </cofactor>
</comment>
<dbReference type="FunFam" id="3.30.465.10:FF:000001">
    <property type="entry name" value="D-2-hydroxyglutarate dehydrogenase, mitochondrial"/>
    <property type="match status" value="1"/>
</dbReference>
<evidence type="ECO:0000256" key="12">
    <source>
        <dbReference type="ARBA" id="ARBA00049267"/>
    </source>
</evidence>
<dbReference type="FunFam" id="3.30.70.2190:FF:000001">
    <property type="entry name" value="D-2-hydroxyglutarate dehydrogenase mitochondrial"/>
    <property type="match status" value="1"/>
</dbReference>
<dbReference type="GO" id="GO:0071949">
    <property type="term" value="F:FAD binding"/>
    <property type="evidence" value="ECO:0007669"/>
    <property type="project" value="InterPro"/>
</dbReference>
<protein>
    <recommendedName>
        <fullName evidence="10">D-2-hydroxyglutarate dehydrogenase, mitochondrial</fullName>
        <ecNumber evidence="9">1.1.99.39</ecNumber>
    </recommendedName>
</protein>
<dbReference type="InterPro" id="IPR036318">
    <property type="entry name" value="FAD-bd_PCMH-like_sf"/>
</dbReference>
<evidence type="ECO:0000256" key="7">
    <source>
        <dbReference type="ARBA" id="ARBA00023002"/>
    </source>
</evidence>
<dbReference type="Gene3D" id="3.30.465.10">
    <property type="match status" value="1"/>
</dbReference>
<dbReference type="PANTHER" id="PTHR43716:SF1">
    <property type="entry name" value="D-2-HYDROXYGLUTARATE DEHYDROGENASE, MITOCHONDRIAL"/>
    <property type="match status" value="1"/>
</dbReference>
<proteinExistence type="inferred from homology"/>
<dbReference type="Gene3D" id="1.10.45.10">
    <property type="entry name" value="Vanillyl-alcohol Oxidase, Chain A, domain 4"/>
    <property type="match status" value="1"/>
</dbReference>
<comment type="subcellular location">
    <subcellularLocation>
        <location evidence="2">Peroxisome</location>
    </subcellularLocation>
</comment>
<accession>A0AAN8PEC5</accession>
<evidence type="ECO:0000313" key="15">
    <source>
        <dbReference type="Proteomes" id="UP001372834"/>
    </source>
</evidence>
<dbReference type="Gene3D" id="3.30.70.2740">
    <property type="match status" value="1"/>
</dbReference>
<dbReference type="Pfam" id="PF01565">
    <property type="entry name" value="FAD_binding_4"/>
    <property type="match status" value="1"/>
</dbReference>
<dbReference type="InterPro" id="IPR016164">
    <property type="entry name" value="FAD-linked_Oxase-like_C"/>
</dbReference>
<comment type="similarity">
    <text evidence="3">Belongs to the FAD-binding oxidoreductase/transferase type 4 family.</text>
</comment>
<evidence type="ECO:0000256" key="6">
    <source>
        <dbReference type="ARBA" id="ARBA00022827"/>
    </source>
</evidence>
<evidence type="ECO:0000256" key="4">
    <source>
        <dbReference type="ARBA" id="ARBA00011738"/>
    </source>
</evidence>
<dbReference type="InterPro" id="IPR051264">
    <property type="entry name" value="FAD-oxidored/transferase_4"/>
</dbReference>
<organism evidence="14 15">
    <name type="scientific">Polyplax serrata</name>
    <name type="common">Common mouse louse</name>
    <dbReference type="NCBI Taxonomy" id="468196"/>
    <lineage>
        <taxon>Eukaryota</taxon>
        <taxon>Metazoa</taxon>
        <taxon>Ecdysozoa</taxon>
        <taxon>Arthropoda</taxon>
        <taxon>Hexapoda</taxon>
        <taxon>Insecta</taxon>
        <taxon>Pterygota</taxon>
        <taxon>Neoptera</taxon>
        <taxon>Paraneoptera</taxon>
        <taxon>Psocodea</taxon>
        <taxon>Troctomorpha</taxon>
        <taxon>Phthiraptera</taxon>
        <taxon>Anoplura</taxon>
        <taxon>Polyplacidae</taxon>
        <taxon>Polyplax</taxon>
    </lineage>
</organism>
<dbReference type="Proteomes" id="UP001372834">
    <property type="component" value="Unassembled WGS sequence"/>
</dbReference>
<evidence type="ECO:0000256" key="8">
    <source>
        <dbReference type="ARBA" id="ARBA00023140"/>
    </source>
</evidence>
<evidence type="ECO:0000259" key="13">
    <source>
        <dbReference type="PROSITE" id="PS51387"/>
    </source>
</evidence>
<comment type="catalytic activity">
    <reaction evidence="12">
        <text>(R)-malate + A = oxaloacetate + AH2</text>
        <dbReference type="Rhea" id="RHEA:67460"/>
        <dbReference type="ChEBI" id="CHEBI:13193"/>
        <dbReference type="ChEBI" id="CHEBI:15588"/>
        <dbReference type="ChEBI" id="CHEBI:16452"/>
        <dbReference type="ChEBI" id="CHEBI:17499"/>
    </reaction>
    <physiologicalReaction direction="left-to-right" evidence="12">
        <dbReference type="Rhea" id="RHEA:67461"/>
    </physiologicalReaction>
</comment>
<comment type="caution">
    <text evidence="14">The sequence shown here is derived from an EMBL/GenBank/DDBJ whole genome shotgun (WGS) entry which is preliminary data.</text>
</comment>
<reference evidence="14 15" key="1">
    <citation type="submission" date="2023-10" db="EMBL/GenBank/DDBJ databases">
        <title>Genomes of two closely related lineages of the louse Polyplax serrata with different host specificities.</title>
        <authorList>
            <person name="Martinu J."/>
            <person name="Tarabai H."/>
            <person name="Stefka J."/>
            <person name="Hypsa V."/>
        </authorList>
    </citation>
    <scope>NUCLEOTIDE SEQUENCE [LARGE SCALE GENOMIC DNA]</scope>
    <source>
        <strain evidence="14">HR10_N</strain>
    </source>
</reference>
<dbReference type="InterPro" id="IPR006094">
    <property type="entry name" value="Oxid_FAD_bind_N"/>
</dbReference>
<dbReference type="GO" id="GO:0005739">
    <property type="term" value="C:mitochondrion"/>
    <property type="evidence" value="ECO:0007669"/>
    <property type="project" value="TreeGrafter"/>
</dbReference>
<dbReference type="SUPFAM" id="SSF55103">
    <property type="entry name" value="FAD-linked oxidases, C-terminal domain"/>
    <property type="match status" value="1"/>
</dbReference>
<comment type="function">
    <text evidence="11">Catalyzes the oxidation of D-2-hydroxyglutarate (D-2-HG) to alpha-ketoglutarate. Also catalyzes the oxidation of other D-2-hydroxyacids, such as D-malate (D-MAL) and D-lactate (D-LAC). Exhibits high activities towards D-2-HG and D-MAL but a very weak activity towards D-LAC.</text>
</comment>
<dbReference type="InterPro" id="IPR004113">
    <property type="entry name" value="FAD-bd_oxidored_4_C"/>
</dbReference>
<gene>
    <name evidence="14" type="ORF">RUM43_008171</name>
</gene>
<dbReference type="SUPFAM" id="SSF56176">
    <property type="entry name" value="FAD-binding/transporter-associated domain-like"/>
    <property type="match status" value="1"/>
</dbReference>
<keyword evidence="6" id="KW-0274">FAD</keyword>
<dbReference type="GO" id="GO:0051990">
    <property type="term" value="F:(R)-2-hydroxyglutarate dehydrogenase activity"/>
    <property type="evidence" value="ECO:0007669"/>
    <property type="project" value="UniProtKB-EC"/>
</dbReference>
<evidence type="ECO:0000256" key="5">
    <source>
        <dbReference type="ARBA" id="ARBA00022630"/>
    </source>
</evidence>
<dbReference type="FunFam" id="1.10.45.10:FF:000001">
    <property type="entry name" value="D-lactate dehydrogenase mitochondrial"/>
    <property type="match status" value="1"/>
</dbReference>
<dbReference type="PROSITE" id="PS51387">
    <property type="entry name" value="FAD_PCMH"/>
    <property type="match status" value="1"/>
</dbReference>
<keyword evidence="7" id="KW-0560">Oxidoreductase</keyword>
<sequence length="567" mass="62872">MGLTSRALRLTEASLPTVLSHGNVKARGMTLLLLAKRKLARGKKRFRWFLNFKMLLKKMFRLLSSARTKNRLTVQIKWTQPAKTLSSTPEKTEIRFPNLKRGNYDKVTSKHVNFFQSLLGTDRVLLDSTDIESFNTDFAKHVKGSSEVVLKPKTTEEVSALVRYCYTNNLAVCPQGGNSGLVAGSVPVFDEVIISTALMNQILHVDEFSGALTCQSGCVLEVLDNYLEEYGLMMPLDLGAKGICHIGGNLSTNAGGIRLFRYGNLHGSVLGLEVVLANGEIVDLMSMVKKDNTGYHLKNLFIGAEGTLGIITKVVIQCPPLPKSITVGLLGLNSFQSVLEAFKHARTNLGEILSACEMMDATGFETTTRTFNMKNPLSDKYQFYMLLETRSGLGENDVDKMNNFVANLIGTGVVTDGFVTDEPTKLKQIWEIREKMALAAFKAGYAYKYDVSLPHKNFYKLVEIMRERLKGTSATIVMGYGHLGDGNLHLNICSDEFDQSLKDQIEPFVFETTQKLNGSISAEHGIGLQKPQFLHFSKTQTSIDLMKDIKGLLDPKGILNPYKVLPQ</sequence>
<dbReference type="InterPro" id="IPR016171">
    <property type="entry name" value="Vanillyl_alc_oxidase_C-sub2"/>
</dbReference>
<keyword evidence="5" id="KW-0285">Flavoprotein</keyword>
<evidence type="ECO:0000256" key="1">
    <source>
        <dbReference type="ARBA" id="ARBA00001974"/>
    </source>
</evidence>
<dbReference type="EMBL" id="JAWJWE010000003">
    <property type="protein sequence ID" value="KAK6639896.1"/>
    <property type="molecule type" value="Genomic_DNA"/>
</dbReference>
<evidence type="ECO:0000256" key="3">
    <source>
        <dbReference type="ARBA" id="ARBA00008000"/>
    </source>
</evidence>
<evidence type="ECO:0000256" key="11">
    <source>
        <dbReference type="ARBA" id="ARBA00045410"/>
    </source>
</evidence>
<dbReference type="PANTHER" id="PTHR43716">
    <property type="entry name" value="D-2-HYDROXYGLUTARATE DEHYDROGENASE, MITOCHONDRIAL"/>
    <property type="match status" value="1"/>
</dbReference>
<dbReference type="FunFam" id="3.30.43.10:FF:000011">
    <property type="entry name" value="D-lactate dehydrogenase (Cytochrome)"/>
    <property type="match status" value="1"/>
</dbReference>
<dbReference type="Gene3D" id="3.30.43.10">
    <property type="entry name" value="Uridine Diphospho-n-acetylenolpyruvylglucosamine Reductase, domain 2"/>
    <property type="match status" value="1"/>
</dbReference>
<dbReference type="AlphaFoldDB" id="A0AAN8PEC5"/>
<name>A0AAN8PEC5_POLSC</name>
<feature type="domain" description="FAD-binding PCMH-type" evidence="13">
    <location>
        <begin position="142"/>
        <end position="321"/>
    </location>
</feature>
<dbReference type="InterPro" id="IPR016166">
    <property type="entry name" value="FAD-bd_PCMH"/>
</dbReference>
<dbReference type="InterPro" id="IPR016169">
    <property type="entry name" value="FAD-bd_PCMH_sub2"/>
</dbReference>
<evidence type="ECO:0000256" key="2">
    <source>
        <dbReference type="ARBA" id="ARBA00004275"/>
    </source>
</evidence>